<reference evidence="1 2" key="1">
    <citation type="submission" date="2009-07" db="EMBL/GenBank/DDBJ databases">
        <authorList>
            <person name="Madupu R."/>
            <person name="Sebastian Y."/>
            <person name="Durkin A.S."/>
            <person name="Torralba M."/>
            <person name="Methe B."/>
            <person name="Sutton G.G."/>
            <person name="Strausberg R.L."/>
            <person name="Nelson K.E."/>
        </authorList>
    </citation>
    <scope>NUCLEOTIDE SEQUENCE [LARGE SCALE GENOMIC DNA]</scope>
    <source>
        <strain evidence="1 2">ATCC 35580</strain>
    </source>
</reference>
<name>C8PTL6_9SPIR</name>
<gene>
    <name evidence="1" type="ORF">TREVI0001_0157</name>
</gene>
<organism evidence="1 2">
    <name type="scientific">Treponema vincentii ATCC 35580</name>
    <dbReference type="NCBI Taxonomy" id="596324"/>
    <lineage>
        <taxon>Bacteria</taxon>
        <taxon>Pseudomonadati</taxon>
        <taxon>Spirochaetota</taxon>
        <taxon>Spirochaetia</taxon>
        <taxon>Spirochaetales</taxon>
        <taxon>Treponemataceae</taxon>
        <taxon>Treponema</taxon>
    </lineage>
</organism>
<protein>
    <submittedName>
        <fullName evidence="1">Uncharacterized protein</fullName>
    </submittedName>
</protein>
<dbReference type="EMBL" id="ACYH01000068">
    <property type="protein sequence ID" value="EEV19262.1"/>
    <property type="molecule type" value="Genomic_DNA"/>
</dbReference>
<dbReference type="STRING" id="596324.TREVI0001_0157"/>
<sequence>MKNSVYSIGRVGKIYKGQMLFLCFFARIFNRRFHAGIG</sequence>
<proteinExistence type="predicted"/>
<dbReference type="AlphaFoldDB" id="C8PTL6"/>
<accession>C8PTL6</accession>
<dbReference type="Proteomes" id="UP000004509">
    <property type="component" value="Unassembled WGS sequence"/>
</dbReference>
<evidence type="ECO:0000313" key="1">
    <source>
        <dbReference type="EMBL" id="EEV19262.1"/>
    </source>
</evidence>
<comment type="caution">
    <text evidence="1">The sequence shown here is derived from an EMBL/GenBank/DDBJ whole genome shotgun (WGS) entry which is preliminary data.</text>
</comment>
<evidence type="ECO:0000313" key="2">
    <source>
        <dbReference type="Proteomes" id="UP000004509"/>
    </source>
</evidence>